<feature type="domain" description="Dienelactone hydrolase" evidence="1">
    <location>
        <begin position="4"/>
        <end position="186"/>
    </location>
</feature>
<sequence>MTEIVMFHHVLGRTAALEQIAERLRDAGHLVHVPDLFDGRTFDSIDEGIAFAESIDNDALLGTATAEVQSLPNDIVYLGFSLGSAFAQYLVQNREGARGGIFMYGCVAPDVFGDWPDDVPVHIHAMEDDPFFIEDADAAKALDAAHEKVSLFLYPGSGHLFLERDHDDYDPDAAELALSRIDSFLTSLEIEAY</sequence>
<proteinExistence type="predicted"/>
<evidence type="ECO:0000313" key="2">
    <source>
        <dbReference type="EMBL" id="QPZ39606.1"/>
    </source>
</evidence>
<evidence type="ECO:0000313" key="3">
    <source>
        <dbReference type="Proteomes" id="UP000662814"/>
    </source>
</evidence>
<organism evidence="2 3">
    <name type="scientific">Paramicrobacterium chengjingii</name>
    <dbReference type="NCBI Taxonomy" id="2769067"/>
    <lineage>
        <taxon>Bacteria</taxon>
        <taxon>Bacillati</taxon>
        <taxon>Actinomycetota</taxon>
        <taxon>Actinomycetes</taxon>
        <taxon>Micrococcales</taxon>
        <taxon>Microbacteriaceae</taxon>
        <taxon>Paramicrobacterium</taxon>
    </lineage>
</organism>
<dbReference type="EMBL" id="CP061169">
    <property type="protein sequence ID" value="QPZ39606.1"/>
    <property type="molecule type" value="Genomic_DNA"/>
</dbReference>
<dbReference type="Gene3D" id="3.40.50.1820">
    <property type="entry name" value="alpha/beta hydrolase"/>
    <property type="match status" value="1"/>
</dbReference>
<name>A0ABX6YLF4_9MICO</name>
<keyword evidence="3" id="KW-1185">Reference proteome</keyword>
<dbReference type="SUPFAM" id="SSF53474">
    <property type="entry name" value="alpha/beta-Hydrolases"/>
    <property type="match status" value="1"/>
</dbReference>
<gene>
    <name evidence="2" type="ORF">HCR76_06010</name>
</gene>
<dbReference type="PANTHER" id="PTHR46623:SF6">
    <property type="entry name" value="ALPHA_BETA-HYDROLASES SUPERFAMILY PROTEIN"/>
    <property type="match status" value="1"/>
</dbReference>
<dbReference type="InterPro" id="IPR051049">
    <property type="entry name" value="Dienelactone_hydrolase-like"/>
</dbReference>
<dbReference type="InterPro" id="IPR029058">
    <property type="entry name" value="AB_hydrolase_fold"/>
</dbReference>
<evidence type="ECO:0000259" key="1">
    <source>
        <dbReference type="Pfam" id="PF01738"/>
    </source>
</evidence>
<dbReference type="InterPro" id="IPR002925">
    <property type="entry name" value="Dienelactn_hydro"/>
</dbReference>
<dbReference type="Proteomes" id="UP000662814">
    <property type="component" value="Chromosome"/>
</dbReference>
<dbReference type="Pfam" id="PF01738">
    <property type="entry name" value="DLH"/>
    <property type="match status" value="1"/>
</dbReference>
<dbReference type="GO" id="GO:0016787">
    <property type="term" value="F:hydrolase activity"/>
    <property type="evidence" value="ECO:0007669"/>
    <property type="project" value="UniProtKB-KW"/>
</dbReference>
<dbReference type="RefSeq" id="WP_166989140.1">
    <property type="nucleotide sequence ID" value="NZ_CP061169.1"/>
</dbReference>
<keyword evidence="2" id="KW-0378">Hydrolase</keyword>
<reference evidence="2 3" key="1">
    <citation type="submission" date="2020-12" db="EMBL/GenBank/DDBJ databases">
        <title>Microbacterium sp. HY060.</title>
        <authorList>
            <person name="Zhou J."/>
        </authorList>
    </citation>
    <scope>NUCLEOTIDE SEQUENCE [LARGE SCALE GENOMIC DNA]</scope>
    <source>
        <strain evidence="2 3">HY60</strain>
    </source>
</reference>
<protein>
    <submittedName>
        <fullName evidence="2">Dienelactone hydrolase family protein</fullName>
    </submittedName>
</protein>
<dbReference type="PANTHER" id="PTHR46623">
    <property type="entry name" value="CARBOXYMETHYLENEBUTENOLIDASE-RELATED"/>
    <property type="match status" value="1"/>
</dbReference>
<accession>A0ABX6YLF4</accession>